<gene>
    <name evidence="8" type="primary">glyA</name>
    <name evidence="10" type="ORF">JY651_08280</name>
</gene>
<organism evidence="10 11">
    <name type="scientific">Pyxidicoccus parkwayensis</name>
    <dbReference type="NCBI Taxonomy" id="2813578"/>
    <lineage>
        <taxon>Bacteria</taxon>
        <taxon>Pseudomonadati</taxon>
        <taxon>Myxococcota</taxon>
        <taxon>Myxococcia</taxon>
        <taxon>Myxococcales</taxon>
        <taxon>Cystobacterineae</taxon>
        <taxon>Myxococcaceae</taxon>
        <taxon>Pyxidicoccus</taxon>
    </lineage>
</organism>
<dbReference type="InterPro" id="IPR049943">
    <property type="entry name" value="Ser_HO-MeTrfase-like"/>
</dbReference>
<dbReference type="PROSITE" id="PS00096">
    <property type="entry name" value="SHMT"/>
    <property type="match status" value="1"/>
</dbReference>
<dbReference type="PANTHER" id="PTHR11680:SF50">
    <property type="entry name" value="SERINE HYDROXYMETHYLTRANSFERASE"/>
    <property type="match status" value="1"/>
</dbReference>
<keyword evidence="6 8" id="KW-0808">Transferase</keyword>
<feature type="site" description="Plays an important role in substrate specificity" evidence="8">
    <location>
        <position position="228"/>
    </location>
</feature>
<evidence type="ECO:0000256" key="1">
    <source>
        <dbReference type="ARBA" id="ARBA00001933"/>
    </source>
</evidence>
<comment type="subunit">
    <text evidence="8">Homodimer.</text>
</comment>
<dbReference type="Gene3D" id="3.40.640.10">
    <property type="entry name" value="Type I PLP-dependent aspartate aminotransferase-like (Major domain)"/>
    <property type="match status" value="1"/>
</dbReference>
<dbReference type="EMBL" id="CP071090">
    <property type="protein sequence ID" value="QSQ24924.1"/>
    <property type="molecule type" value="Genomic_DNA"/>
</dbReference>
<evidence type="ECO:0000256" key="6">
    <source>
        <dbReference type="ARBA" id="ARBA00022679"/>
    </source>
</evidence>
<comment type="subcellular location">
    <subcellularLocation>
        <location evidence="8">Cytoplasm</location>
    </subcellularLocation>
</comment>
<feature type="binding site" evidence="8">
    <location>
        <begin position="124"/>
        <end position="126"/>
    </location>
    <ligand>
        <name>(6S)-5,6,7,8-tetrahydrofolate</name>
        <dbReference type="ChEBI" id="CHEBI:57453"/>
    </ligand>
</feature>
<keyword evidence="7 8" id="KW-0663">Pyridoxal phosphate</keyword>
<dbReference type="NCBIfam" id="NF000586">
    <property type="entry name" value="PRK00011.1"/>
    <property type="match status" value="1"/>
</dbReference>
<dbReference type="InterPro" id="IPR015421">
    <property type="entry name" value="PyrdxlP-dep_Trfase_major"/>
</dbReference>
<dbReference type="HAMAP" id="MF_00051">
    <property type="entry name" value="SHMT"/>
    <property type="match status" value="1"/>
</dbReference>
<dbReference type="InterPro" id="IPR039429">
    <property type="entry name" value="SHMT-like_dom"/>
</dbReference>
<dbReference type="PANTHER" id="PTHR11680">
    <property type="entry name" value="SERINE HYDROXYMETHYLTRANSFERASE"/>
    <property type="match status" value="1"/>
</dbReference>
<evidence type="ECO:0000256" key="2">
    <source>
        <dbReference type="ARBA" id="ARBA00006376"/>
    </source>
</evidence>
<accession>A0ABX7P367</accession>
<dbReference type="InterPro" id="IPR019798">
    <property type="entry name" value="Ser_HO-MeTrfase_PLP_BS"/>
</dbReference>
<keyword evidence="5 8" id="KW-0028">Amino-acid biosynthesis</keyword>
<keyword evidence="3 8" id="KW-0963">Cytoplasm</keyword>
<protein>
    <recommendedName>
        <fullName evidence="8">Serine hydroxymethyltransferase</fullName>
        <shortName evidence="8">SHMT</shortName>
        <shortName evidence="8">Serine methylase</shortName>
        <ecNumber evidence="8">2.1.2.1</ecNumber>
    </recommendedName>
</protein>
<sequence>MENTRTLADVDPEIARVLREETQRQEEGLELIASENFVSPAVMEAVGSVLTNKYAEGYPGKRYYGGCEVVDIAENLALSRVKELFGADAANVQAHSGSQANMGAFMALMKPGDTMLSLDLNSGGHLTHGASFNFSGKLYKVVHYGLTRDTETIDFAQVEALAKEHKPKVIVVGASAYPRTLDFAKFREIADAVGAAMLVDMAHIAGLVAAGVHPSPVPFAEIVTSTTHKTLRGPRGGLVLCKEPFAKTINSQIFPGIQGGPLMHVIAGKAVAFKEALSPEFKAYQKQIVSNAKALAEALKGAGLRLCSGGTDNHLMLVDLRPKKLTGKVAEEVLGKAGITVNKNMIPFDPEKPMTTSGVRVGTPAITTRGMREAEMAVVGRLIGEALDAAHDDAALTRIKGKVKELSQGFPLYASRLK</sequence>
<keyword evidence="4 8" id="KW-0554">One-carbon metabolism</keyword>
<comment type="caution">
    <text evidence="8">Lacks conserved residue(s) required for the propagation of feature annotation.</text>
</comment>
<evidence type="ECO:0000256" key="5">
    <source>
        <dbReference type="ARBA" id="ARBA00022605"/>
    </source>
</evidence>
<dbReference type="InterPro" id="IPR001085">
    <property type="entry name" value="Ser_HO-MeTrfase"/>
</dbReference>
<keyword evidence="11" id="KW-1185">Reference proteome</keyword>
<evidence type="ECO:0000313" key="11">
    <source>
        <dbReference type="Proteomes" id="UP000662747"/>
    </source>
</evidence>
<dbReference type="RefSeq" id="WP_206726484.1">
    <property type="nucleotide sequence ID" value="NZ_CP071090.1"/>
</dbReference>
<dbReference type="Pfam" id="PF00464">
    <property type="entry name" value="SHMT"/>
    <property type="match status" value="1"/>
</dbReference>
<feature type="binding site" evidence="8">
    <location>
        <position position="120"/>
    </location>
    <ligand>
        <name>(6S)-5,6,7,8-tetrahydrofolate</name>
        <dbReference type="ChEBI" id="CHEBI:57453"/>
    </ligand>
</feature>
<dbReference type="Gene3D" id="3.90.1150.10">
    <property type="entry name" value="Aspartate Aminotransferase, domain 1"/>
    <property type="match status" value="1"/>
</dbReference>
<evidence type="ECO:0000256" key="7">
    <source>
        <dbReference type="ARBA" id="ARBA00022898"/>
    </source>
</evidence>
<dbReference type="CDD" id="cd00378">
    <property type="entry name" value="SHMT"/>
    <property type="match status" value="1"/>
</dbReference>
<comment type="pathway">
    <text evidence="8">One-carbon metabolism; tetrahydrofolate interconversion.</text>
</comment>
<comment type="similarity">
    <text evidence="2 8">Belongs to the SHMT family.</text>
</comment>
<dbReference type="PIRSF" id="PIRSF000412">
    <property type="entry name" value="SHMT"/>
    <property type="match status" value="1"/>
</dbReference>
<evidence type="ECO:0000259" key="9">
    <source>
        <dbReference type="Pfam" id="PF00464"/>
    </source>
</evidence>
<reference evidence="10 11" key="1">
    <citation type="submission" date="2021-02" db="EMBL/GenBank/DDBJ databases">
        <title>De Novo genome assembly of isolated myxobacteria.</title>
        <authorList>
            <person name="Stevens D.C."/>
        </authorList>
    </citation>
    <scope>NUCLEOTIDE SEQUENCE [LARGE SCALE GENOMIC DNA]</scope>
    <source>
        <strain evidence="11">SCPEA02</strain>
    </source>
</reference>
<proteinExistence type="inferred from homology"/>
<name>A0ABX7P367_9BACT</name>
<feature type="domain" description="Serine hydroxymethyltransferase-like" evidence="9">
    <location>
        <begin position="7"/>
        <end position="383"/>
    </location>
</feature>
<comment type="pathway">
    <text evidence="8">Amino-acid biosynthesis; glycine biosynthesis; glycine from L-serine: step 1/1.</text>
</comment>
<comment type="cofactor">
    <cofactor evidence="1 8">
        <name>pyridoxal 5'-phosphate</name>
        <dbReference type="ChEBI" id="CHEBI:597326"/>
    </cofactor>
</comment>
<dbReference type="EC" id="2.1.2.1" evidence="8"/>
<evidence type="ECO:0000256" key="8">
    <source>
        <dbReference type="HAMAP-Rule" id="MF_00051"/>
    </source>
</evidence>
<feature type="modified residue" description="N6-(pyridoxal phosphate)lysine" evidence="8">
    <location>
        <position position="229"/>
    </location>
</feature>
<dbReference type="Proteomes" id="UP000662747">
    <property type="component" value="Chromosome"/>
</dbReference>
<dbReference type="InterPro" id="IPR015424">
    <property type="entry name" value="PyrdxlP-dep_Trfase"/>
</dbReference>
<dbReference type="SUPFAM" id="SSF53383">
    <property type="entry name" value="PLP-dependent transferases"/>
    <property type="match status" value="1"/>
</dbReference>
<dbReference type="InterPro" id="IPR015422">
    <property type="entry name" value="PyrdxlP-dep_Trfase_small"/>
</dbReference>
<evidence type="ECO:0000313" key="10">
    <source>
        <dbReference type="EMBL" id="QSQ24924.1"/>
    </source>
</evidence>
<evidence type="ECO:0000256" key="4">
    <source>
        <dbReference type="ARBA" id="ARBA00022563"/>
    </source>
</evidence>
<comment type="catalytic activity">
    <reaction evidence="8">
        <text>(6R)-5,10-methylene-5,6,7,8-tetrahydrofolate + glycine + H2O = (6S)-5,6,7,8-tetrahydrofolate + L-serine</text>
        <dbReference type="Rhea" id="RHEA:15481"/>
        <dbReference type="ChEBI" id="CHEBI:15377"/>
        <dbReference type="ChEBI" id="CHEBI:15636"/>
        <dbReference type="ChEBI" id="CHEBI:33384"/>
        <dbReference type="ChEBI" id="CHEBI:57305"/>
        <dbReference type="ChEBI" id="CHEBI:57453"/>
        <dbReference type="EC" id="2.1.2.1"/>
    </reaction>
</comment>
<feature type="binding site" evidence="8">
    <location>
        <position position="243"/>
    </location>
    <ligand>
        <name>(6S)-5,6,7,8-tetrahydrofolate</name>
        <dbReference type="ChEBI" id="CHEBI:57453"/>
    </ligand>
</feature>
<evidence type="ECO:0000256" key="3">
    <source>
        <dbReference type="ARBA" id="ARBA00022490"/>
    </source>
</evidence>
<comment type="function">
    <text evidence="8">Catalyzes the reversible interconversion of serine and glycine with tetrahydrofolate (THF) serving as the one-carbon carrier. This reaction serves as the major source of one-carbon groups required for the biosynthesis of purines, thymidylate, methionine, and other important biomolecules. Also exhibits THF-independent aldolase activity toward beta-hydroxyamino acids, producing glycine and aldehydes, via a retro-aldol mechanism.</text>
</comment>